<reference evidence="4" key="1">
    <citation type="journal article" date="2006" name="PLoS Biol.">
        <title>Macronuclear genome sequence of the ciliate Tetrahymena thermophila, a model eukaryote.</title>
        <authorList>
            <person name="Eisen J.A."/>
            <person name="Coyne R.S."/>
            <person name="Wu M."/>
            <person name="Wu D."/>
            <person name="Thiagarajan M."/>
            <person name="Wortman J.R."/>
            <person name="Badger J.H."/>
            <person name="Ren Q."/>
            <person name="Amedeo P."/>
            <person name="Jones K.M."/>
            <person name="Tallon L.J."/>
            <person name="Delcher A.L."/>
            <person name="Salzberg S.L."/>
            <person name="Silva J.C."/>
            <person name="Haas B.J."/>
            <person name="Majoros W.H."/>
            <person name="Farzad M."/>
            <person name="Carlton J.M."/>
            <person name="Smith R.K. Jr."/>
            <person name="Garg J."/>
            <person name="Pearlman R.E."/>
            <person name="Karrer K.M."/>
            <person name="Sun L."/>
            <person name="Manning G."/>
            <person name="Elde N.C."/>
            <person name="Turkewitz A.P."/>
            <person name="Asai D.J."/>
            <person name="Wilkes D.E."/>
            <person name="Wang Y."/>
            <person name="Cai H."/>
            <person name="Collins K."/>
            <person name="Stewart B.A."/>
            <person name="Lee S.R."/>
            <person name="Wilamowska K."/>
            <person name="Weinberg Z."/>
            <person name="Ruzzo W.L."/>
            <person name="Wloga D."/>
            <person name="Gaertig J."/>
            <person name="Frankel J."/>
            <person name="Tsao C.-C."/>
            <person name="Gorovsky M.A."/>
            <person name="Keeling P.J."/>
            <person name="Waller R.F."/>
            <person name="Patron N.J."/>
            <person name="Cherry J.M."/>
            <person name="Stover N.A."/>
            <person name="Krieger C.J."/>
            <person name="del Toro C."/>
            <person name="Ryder H.F."/>
            <person name="Williamson S.C."/>
            <person name="Barbeau R.A."/>
            <person name="Hamilton E.P."/>
            <person name="Orias E."/>
        </authorList>
    </citation>
    <scope>NUCLEOTIDE SEQUENCE [LARGE SCALE GENOMIC DNA]</scope>
    <source>
        <strain evidence="4">SB210</strain>
    </source>
</reference>
<evidence type="ECO:0000313" key="3">
    <source>
        <dbReference type="EMBL" id="EAR95620.3"/>
    </source>
</evidence>
<dbReference type="InParanoid" id="I7ME70"/>
<dbReference type="GeneID" id="7846397"/>
<feature type="coiled-coil region" evidence="1">
    <location>
        <begin position="95"/>
        <end position="161"/>
    </location>
</feature>
<name>I7ME70_TETTS</name>
<dbReference type="Proteomes" id="UP000009168">
    <property type="component" value="Unassembled WGS sequence"/>
</dbReference>
<dbReference type="EMBL" id="GG662703">
    <property type="protein sequence ID" value="EAR95620.3"/>
    <property type="molecule type" value="Genomic_DNA"/>
</dbReference>
<evidence type="ECO:0000313" key="4">
    <source>
        <dbReference type="Proteomes" id="UP000009168"/>
    </source>
</evidence>
<proteinExistence type="predicted"/>
<dbReference type="RefSeq" id="XP_001015865.3">
    <property type="nucleotide sequence ID" value="XM_001015865.3"/>
</dbReference>
<keyword evidence="4" id="KW-1185">Reference proteome</keyword>
<dbReference type="OrthoDB" id="298151at2759"/>
<gene>
    <name evidence="3" type="ORF">TTHERM_00266300</name>
</gene>
<feature type="compositionally biased region" description="Polar residues" evidence="2">
    <location>
        <begin position="1"/>
        <end position="14"/>
    </location>
</feature>
<accession>I7ME70</accession>
<dbReference type="AlphaFoldDB" id="I7ME70"/>
<sequence length="691" mass="79821">MAQNVNGTQKQDTQGGHKLNRKTTKIEFLSQENQQLKEQVQELQNIIKLNKEALKIAMQPNIDNTQNSNFNNENSFQKSNNISTNDNSKALTHILNAMYQENEALIKINEKLAEERNIAQSKALINEQISEASQKHEKELIQDLEEKVMNLSKKVKEQEQQIYSYEKIRPDYDEISGIVIKYRDVININDQTIRLHDENEKLNIIIQKLTRENNSLKADKQDLVKINMQMSNEILRLKAALAAPHGRSAYTANTNTNVALIDEVAKGKQLIKIHKKLMKNDNSDEEDQDDEEDMESEIDILPEKATLYTEIGTTSTNPKPGLVIPKLDLAKALKIQEINAKKSTMQQLQKQQGSDIGAVCQQLKKVEADLTIAKKNLQREMLLNKTLQIENENLKRFNVELESRNETLVASSLMYEEKWQKVFQAFQFYRDYYKKTIQQNQQNAQNQQIQRSNRSQNKGDKSMIGIDILNSSSYTTTHNRYLSYNGNTLPQNININDSQLNMDPDKLLTSKMISRKELANQKNIDQKSILDLNNNEINLDEEIYKIDPQSQKEYAKNYLLNIAKEVYGIFNKQQNNLSPKKSKVKNTLQNEYKLKRSLSNPLDYMNDQGKEMIIQSNYQNLDRSDIGAGLRNFTTQVGQDQIESHSQQKYKELNDVINNQEILIQFTEQTDEKYSNNLTGHTPIKPKQLND</sequence>
<dbReference type="eggNOG" id="ENOG502SPUI">
    <property type="taxonomic scope" value="Eukaryota"/>
</dbReference>
<organism evidence="3 4">
    <name type="scientific">Tetrahymena thermophila (strain SB210)</name>
    <dbReference type="NCBI Taxonomy" id="312017"/>
    <lineage>
        <taxon>Eukaryota</taxon>
        <taxon>Sar</taxon>
        <taxon>Alveolata</taxon>
        <taxon>Ciliophora</taxon>
        <taxon>Intramacronucleata</taxon>
        <taxon>Oligohymenophorea</taxon>
        <taxon>Hymenostomatida</taxon>
        <taxon>Tetrahymenina</taxon>
        <taxon>Tetrahymenidae</taxon>
        <taxon>Tetrahymena</taxon>
    </lineage>
</organism>
<evidence type="ECO:0000256" key="2">
    <source>
        <dbReference type="SAM" id="MobiDB-lite"/>
    </source>
</evidence>
<keyword evidence="1" id="KW-0175">Coiled coil</keyword>
<feature type="coiled-coil region" evidence="1">
    <location>
        <begin position="360"/>
        <end position="404"/>
    </location>
</feature>
<feature type="region of interest" description="Disordered" evidence="2">
    <location>
        <begin position="1"/>
        <end position="21"/>
    </location>
</feature>
<feature type="compositionally biased region" description="Low complexity" evidence="2">
    <location>
        <begin position="443"/>
        <end position="456"/>
    </location>
</feature>
<dbReference type="KEGG" id="tet:TTHERM_00266300"/>
<feature type="coiled-coil region" evidence="1">
    <location>
        <begin position="199"/>
        <end position="226"/>
    </location>
</feature>
<protein>
    <submittedName>
        <fullName evidence="3">Uncharacterized protein</fullName>
    </submittedName>
</protein>
<feature type="region of interest" description="Disordered" evidence="2">
    <location>
        <begin position="443"/>
        <end position="462"/>
    </location>
</feature>
<evidence type="ECO:0000256" key="1">
    <source>
        <dbReference type="SAM" id="Coils"/>
    </source>
</evidence>